<comment type="catalytic activity">
    <reaction evidence="1">
        <text>Thiol-dependent hydrolysis of ester, thioester, amide, peptide and isopeptide bonds formed by the C-terminal Gly of ubiquitin (a 76-residue protein attached to proteins as an intracellular targeting signal).</text>
        <dbReference type="EC" id="3.4.19.12"/>
    </reaction>
</comment>
<comment type="caution">
    <text evidence="7">The sequence shown here is derived from an EMBL/GenBank/DDBJ whole genome shotgun (WGS) entry which is preliminary data.</text>
</comment>
<keyword evidence="4" id="KW-0833">Ubl conjugation pathway</keyword>
<gene>
    <name evidence="7" type="ORF">NYPRO_LOCUS26281</name>
</gene>
<evidence type="ECO:0000256" key="1">
    <source>
        <dbReference type="ARBA" id="ARBA00000707"/>
    </source>
</evidence>
<evidence type="ECO:0000256" key="4">
    <source>
        <dbReference type="ARBA" id="ARBA00022786"/>
    </source>
</evidence>
<reference evidence="7" key="1">
    <citation type="submission" date="2020-12" db="EMBL/GenBank/DDBJ databases">
        <authorList>
            <consortium name="Molecular Ecology Group"/>
        </authorList>
    </citation>
    <scope>NUCLEOTIDE SEQUENCE</scope>
    <source>
        <strain evidence="7">TBG_1078</strain>
    </source>
</reference>
<dbReference type="GO" id="GO:0006508">
    <property type="term" value="P:proteolysis"/>
    <property type="evidence" value="ECO:0007669"/>
    <property type="project" value="UniProtKB-KW"/>
</dbReference>
<dbReference type="EC" id="3.4.19.12" evidence="2"/>
<organism evidence="7 8">
    <name type="scientific">Nyctereutes procyonoides</name>
    <name type="common">Raccoon dog</name>
    <name type="synonym">Canis procyonoides</name>
    <dbReference type="NCBI Taxonomy" id="34880"/>
    <lineage>
        <taxon>Eukaryota</taxon>
        <taxon>Metazoa</taxon>
        <taxon>Chordata</taxon>
        <taxon>Craniata</taxon>
        <taxon>Vertebrata</taxon>
        <taxon>Euteleostomi</taxon>
        <taxon>Mammalia</taxon>
        <taxon>Eutheria</taxon>
        <taxon>Laurasiatheria</taxon>
        <taxon>Carnivora</taxon>
        <taxon>Caniformia</taxon>
        <taxon>Canidae</taxon>
        <taxon>Nyctereutes</taxon>
    </lineage>
</organism>
<evidence type="ECO:0000259" key="6">
    <source>
        <dbReference type="SMART" id="SM01246"/>
    </source>
</evidence>
<keyword evidence="3" id="KW-0645">Protease</keyword>
<proteinExistence type="predicted"/>
<evidence type="ECO:0000256" key="3">
    <source>
        <dbReference type="ARBA" id="ARBA00022670"/>
    </source>
</evidence>
<dbReference type="InterPro" id="IPR006155">
    <property type="entry name" value="Josephin"/>
</dbReference>
<sequence length="153" mass="17196">MSSVPWKGDKAKSESLELPQAGRELCGLNNIFQDSKVFISEMLQEIFQGMLGNRNYEVNVLYGSTSNHSTVALTNIMGFIMNLPSSLCWGQLKLPLKRQHWLCLGKFLKHHLGGENCELLLVVLERWRPIRVGVPICNVALPSCPSPQPPRPR</sequence>
<dbReference type="GO" id="GO:0004843">
    <property type="term" value="F:cysteine-type deubiquitinase activity"/>
    <property type="evidence" value="ECO:0007669"/>
    <property type="project" value="UniProtKB-EC"/>
</dbReference>
<accession>A0A811ZWB3</accession>
<evidence type="ECO:0000313" key="8">
    <source>
        <dbReference type="Proteomes" id="UP000645828"/>
    </source>
</evidence>
<keyword evidence="5" id="KW-0378">Hydrolase</keyword>
<dbReference type="Proteomes" id="UP000645828">
    <property type="component" value="Unassembled WGS sequence"/>
</dbReference>
<dbReference type="SMART" id="SM01246">
    <property type="entry name" value="Josephin"/>
    <property type="match status" value="1"/>
</dbReference>
<dbReference type="AlphaFoldDB" id="A0A811ZWB3"/>
<feature type="domain" description="Josephin" evidence="6">
    <location>
        <begin position="19"/>
        <end position="125"/>
    </location>
</feature>
<evidence type="ECO:0000256" key="5">
    <source>
        <dbReference type="ARBA" id="ARBA00022801"/>
    </source>
</evidence>
<name>A0A811ZWB3_NYCPR</name>
<evidence type="ECO:0000256" key="2">
    <source>
        <dbReference type="ARBA" id="ARBA00012759"/>
    </source>
</evidence>
<dbReference type="EMBL" id="CAJHUB010000782">
    <property type="protein sequence ID" value="CAD7693489.1"/>
    <property type="molecule type" value="Genomic_DNA"/>
</dbReference>
<keyword evidence="8" id="KW-1185">Reference proteome</keyword>
<protein>
    <recommendedName>
        <fullName evidence="2">ubiquitinyl hydrolase 1</fullName>
        <ecNumber evidence="2">3.4.19.12</ecNumber>
    </recommendedName>
</protein>
<dbReference type="GO" id="GO:0016579">
    <property type="term" value="P:protein deubiquitination"/>
    <property type="evidence" value="ECO:0007669"/>
    <property type="project" value="InterPro"/>
</dbReference>
<evidence type="ECO:0000313" key="7">
    <source>
        <dbReference type="EMBL" id="CAD7693489.1"/>
    </source>
</evidence>